<name>A0A0W8FAQ1_9ZZZZ</name>
<evidence type="ECO:0000259" key="1">
    <source>
        <dbReference type="Pfam" id="PF13281"/>
    </source>
</evidence>
<proteinExistence type="predicted"/>
<comment type="caution">
    <text evidence="2">The sequence shown here is derived from an EMBL/GenBank/DDBJ whole genome shotgun (WGS) entry which is preliminary data.</text>
</comment>
<evidence type="ECO:0000313" key="2">
    <source>
        <dbReference type="EMBL" id="KUG17972.1"/>
    </source>
</evidence>
<dbReference type="Pfam" id="PF13281">
    <property type="entry name" value="MAP3K_TRAF_bd"/>
    <property type="match status" value="1"/>
</dbReference>
<accession>A0A0W8FAQ1</accession>
<protein>
    <recommendedName>
        <fullName evidence="1">MAP3K TRAFs-binding domain-containing protein</fullName>
    </recommendedName>
</protein>
<feature type="domain" description="MAP3K TRAFs-binding" evidence="1">
    <location>
        <begin position="71"/>
        <end position="437"/>
    </location>
</feature>
<sequence>MPFGRKKVGKVEINFDDIYEKAIRPAASACDTEIIRADEERSGGFIHLSMYERLLLAEIVVADLTLANPNVFYELGIRHCARPRSTILIFSSQTKLPFDVAPLRALPYKLNKGVLSDADALALKEKLEKKIAEAKKETCAPDSPLFQIIDNFPGIDLPHESTEAFRDRALHINATRIKLEQARRNPSNSIALSAVKDIERYIGDFSIAPPELLVDLLLSYRDVASDKFKEPYDDMVRIVELFPASIRGNVTVQEQLAFALNRRNTSNDRDRAIGILEGLIKEHGESPETCGILGRIYKDQYIEAKENGNIAKARAALDEAITCYCKGFMEDSRDYYPGVNALTLLFEKGGKEAEAAFKELYPLVKFAIGRRGGLASNDYWDIATVLEVSVLGRYWETAREAANRLALKGKSTWNFETTNNNLKILRERFNEMDDKEAVKELNSIIKDLEVG</sequence>
<dbReference type="EMBL" id="LNQE01001408">
    <property type="protein sequence ID" value="KUG17972.1"/>
    <property type="molecule type" value="Genomic_DNA"/>
</dbReference>
<dbReference type="InterPro" id="IPR025136">
    <property type="entry name" value="MAP3K_TRAF-bd"/>
</dbReference>
<gene>
    <name evidence="2" type="ORF">ASZ90_012324</name>
</gene>
<dbReference type="AlphaFoldDB" id="A0A0W8FAQ1"/>
<organism evidence="2">
    <name type="scientific">hydrocarbon metagenome</name>
    <dbReference type="NCBI Taxonomy" id="938273"/>
    <lineage>
        <taxon>unclassified sequences</taxon>
        <taxon>metagenomes</taxon>
        <taxon>ecological metagenomes</taxon>
    </lineage>
</organism>
<reference evidence="2" key="1">
    <citation type="journal article" date="2015" name="Proc. Natl. Acad. Sci. U.S.A.">
        <title>Networks of energetic and metabolic interactions define dynamics in microbial communities.</title>
        <authorList>
            <person name="Embree M."/>
            <person name="Liu J.K."/>
            <person name="Al-Bassam M.M."/>
            <person name="Zengler K."/>
        </authorList>
    </citation>
    <scope>NUCLEOTIDE SEQUENCE</scope>
</reference>